<feature type="region of interest" description="Disordered" evidence="1">
    <location>
        <begin position="569"/>
        <end position="609"/>
    </location>
</feature>
<keyword evidence="2" id="KW-0472">Membrane</keyword>
<protein>
    <submittedName>
        <fullName evidence="3">ZEP protein</fullName>
    </submittedName>
</protein>
<keyword evidence="2" id="KW-0812">Transmembrane</keyword>
<name>A0A812IE39_9DINO</name>
<dbReference type="PANTHER" id="PTHR11319:SF35">
    <property type="entry name" value="OUTER MEMBRANE PROTEIN PMPC-RELATED"/>
    <property type="match status" value="1"/>
</dbReference>
<feature type="transmembrane region" description="Helical" evidence="2">
    <location>
        <begin position="316"/>
        <end position="336"/>
    </location>
</feature>
<sequence length="638" mass="71134">MVVHLCFLQYFFPDPTLQTAIPCTPNCISDSGHFEANAGRHRLNAEDVALALACAGLSSTQLQAAVEDASTSEAFLNKVCQDICKRAAEATVWQRTDARELDFAFFTPFPGPRTLLHQSMPVIWLTQLALWPTLVSKFLQMIRCVPMQEDGLQETKSIQRLALHPDVKCWEEDHNALATVAFTGLSLWCVGVPLLLFIQIWKLKDRQDANNYRRYGFFIRGLEPRYWYWDILVKRADTCLMLLVANTSIADDNNAKLLLFPLISGLMLAINNWYKPYSNGQAQILDYIEFILLLTRFVLFSGVSVLLIFFPRQEAVSVVGGLLLGMLGAAAFYAGLQTLAQALRSCSASLNSEQHHLHGKEEFAWRSTSTWTMSAAKAVSVVQKLMRFALDSLLPLVQPRERLVLSWSLRDARPTFEVVPASHQPSSFISRSLTSLSVHLFRLDLITQQDSIWADYSAFINIWEHQHGRKDILTLNVLCALAASSRDLPTAILNSQLGGYWIKNLDGLASDTRKAWVLSTEDVSSAVVRFSALPRVDAEKLITVANRFVDGLSHVAAVGLEDPLCSSNMPAQTKEATSADGAQESEVSRAIPATSNQDETRLAVRASPKQIPRDREFLERAVSEDTAEDQACNKVRSI</sequence>
<feature type="transmembrane region" description="Helical" evidence="2">
    <location>
        <begin position="287"/>
        <end position="309"/>
    </location>
</feature>
<proteinExistence type="predicted"/>
<accession>A0A812IE39</accession>
<keyword evidence="2" id="KW-1133">Transmembrane helix</keyword>
<dbReference type="EMBL" id="CAJNDS010000224">
    <property type="protein sequence ID" value="CAE7030001.1"/>
    <property type="molecule type" value="Genomic_DNA"/>
</dbReference>
<reference evidence="3" key="1">
    <citation type="submission" date="2021-02" db="EMBL/GenBank/DDBJ databases">
        <authorList>
            <person name="Dougan E. K."/>
            <person name="Rhodes N."/>
            <person name="Thang M."/>
            <person name="Chan C."/>
        </authorList>
    </citation>
    <scope>NUCLEOTIDE SEQUENCE</scope>
</reference>
<evidence type="ECO:0000256" key="1">
    <source>
        <dbReference type="SAM" id="MobiDB-lite"/>
    </source>
</evidence>
<dbReference type="PANTHER" id="PTHR11319">
    <property type="entry name" value="G PROTEIN-COUPLED RECEPTOR-RELATED"/>
    <property type="match status" value="1"/>
</dbReference>
<dbReference type="AlphaFoldDB" id="A0A812IE39"/>
<evidence type="ECO:0000313" key="3">
    <source>
        <dbReference type="EMBL" id="CAE7030001.1"/>
    </source>
</evidence>
<feature type="region of interest" description="Disordered" evidence="1">
    <location>
        <begin position="619"/>
        <end position="638"/>
    </location>
</feature>
<feature type="transmembrane region" description="Helical" evidence="2">
    <location>
        <begin position="257"/>
        <end position="275"/>
    </location>
</feature>
<keyword evidence="4" id="KW-1185">Reference proteome</keyword>
<dbReference type="Proteomes" id="UP000604046">
    <property type="component" value="Unassembled WGS sequence"/>
</dbReference>
<gene>
    <name evidence="3" type="primary">ZEP</name>
    <name evidence="3" type="ORF">SNAT2548_LOCUS3616</name>
</gene>
<feature type="transmembrane region" description="Helical" evidence="2">
    <location>
        <begin position="176"/>
        <end position="198"/>
    </location>
</feature>
<evidence type="ECO:0000256" key="2">
    <source>
        <dbReference type="SAM" id="Phobius"/>
    </source>
</evidence>
<organism evidence="3 4">
    <name type="scientific">Symbiodinium natans</name>
    <dbReference type="NCBI Taxonomy" id="878477"/>
    <lineage>
        <taxon>Eukaryota</taxon>
        <taxon>Sar</taxon>
        <taxon>Alveolata</taxon>
        <taxon>Dinophyceae</taxon>
        <taxon>Suessiales</taxon>
        <taxon>Symbiodiniaceae</taxon>
        <taxon>Symbiodinium</taxon>
    </lineage>
</organism>
<comment type="caution">
    <text evidence="3">The sequence shown here is derived from an EMBL/GenBank/DDBJ whole genome shotgun (WGS) entry which is preliminary data.</text>
</comment>
<evidence type="ECO:0000313" key="4">
    <source>
        <dbReference type="Proteomes" id="UP000604046"/>
    </source>
</evidence>